<dbReference type="AlphaFoldDB" id="K6YV94"/>
<dbReference type="STRING" id="1127673.GLIP_2560"/>
<dbReference type="InterPro" id="IPR036278">
    <property type="entry name" value="Sialidase_sf"/>
</dbReference>
<evidence type="ECO:0000313" key="1">
    <source>
        <dbReference type="EMBL" id="GAC15185.1"/>
    </source>
</evidence>
<protein>
    <submittedName>
        <fullName evidence="1">Signal peptide prediction</fullName>
    </submittedName>
</protein>
<gene>
    <name evidence="1" type="ORF">GLIP_2560</name>
</gene>
<dbReference type="eggNOG" id="COG1621">
    <property type="taxonomic scope" value="Bacteria"/>
</dbReference>
<dbReference type="SUPFAM" id="SSF50939">
    <property type="entry name" value="Sialidases"/>
    <property type="match status" value="1"/>
</dbReference>
<organism evidence="1 2">
    <name type="scientific">Aliiglaciecola lipolytica E3</name>
    <dbReference type="NCBI Taxonomy" id="1127673"/>
    <lineage>
        <taxon>Bacteria</taxon>
        <taxon>Pseudomonadati</taxon>
        <taxon>Pseudomonadota</taxon>
        <taxon>Gammaproteobacteria</taxon>
        <taxon>Alteromonadales</taxon>
        <taxon>Alteromonadaceae</taxon>
        <taxon>Aliiglaciecola</taxon>
    </lineage>
</organism>
<keyword evidence="2" id="KW-1185">Reference proteome</keyword>
<reference evidence="1 2" key="1">
    <citation type="journal article" date="2017" name="Antonie Van Leeuwenhoek">
        <title>Rhizobium rhizosphaerae sp. nov., a novel species isolated from rice rhizosphere.</title>
        <authorList>
            <person name="Zhao J.J."/>
            <person name="Zhang J."/>
            <person name="Zhang R.J."/>
            <person name="Zhang C.W."/>
            <person name="Yin H.Q."/>
            <person name="Zhang X.X."/>
        </authorList>
    </citation>
    <scope>NUCLEOTIDE SEQUENCE [LARGE SCALE GENOMIC DNA]</scope>
    <source>
        <strain evidence="1 2">E3</strain>
    </source>
</reference>
<name>K6YV94_9ALTE</name>
<accession>K6YV94</accession>
<evidence type="ECO:0000313" key="2">
    <source>
        <dbReference type="Proteomes" id="UP000006334"/>
    </source>
</evidence>
<comment type="caution">
    <text evidence="1">The sequence shown here is derived from an EMBL/GenBank/DDBJ whole genome shotgun (WGS) entry which is preliminary data.</text>
</comment>
<dbReference type="EMBL" id="BAEN01000049">
    <property type="protein sequence ID" value="GAC15185.1"/>
    <property type="molecule type" value="Genomic_DNA"/>
</dbReference>
<sequence>MGIDGGVRIISCDFYGKVINTTLIKIHNCDLRDPKLTITPDGKLLMTAYSRCYSKHGKWRYSRSLCWFSLDGLSWSGSHWFAEKNWWVWRIRWQQGQAYGLAYNRAQQQLNLYAGNPLRTFECINPNVMSLATHGLGYPNESDLCFMQNGDLYAVVRRDADSFTAQIGHAKAPYRRWRWFDLGEYIGAPVILAKDQKNVFVCGRAWLNKRFKTALWNLNLETKKLQLIDVLPSGGDCSYAGMVQHDGQLYVSYYSSHIDNQSHIYLAQLDE</sequence>
<dbReference type="Proteomes" id="UP000006334">
    <property type="component" value="Unassembled WGS sequence"/>
</dbReference>
<proteinExistence type="predicted"/>